<evidence type="ECO:0000313" key="3">
    <source>
        <dbReference type="EMBL" id="SKA24975.1"/>
    </source>
</evidence>
<protein>
    <submittedName>
        <fullName evidence="3">Glucose / Sorbosone dehydrogenase</fullName>
    </submittedName>
</protein>
<dbReference type="InterPro" id="IPR054539">
    <property type="entry name" value="Beta-prop_PDH"/>
</dbReference>
<evidence type="ECO:0000259" key="2">
    <source>
        <dbReference type="Pfam" id="PF22807"/>
    </source>
</evidence>
<evidence type="ECO:0000313" key="4">
    <source>
        <dbReference type="Proteomes" id="UP000190061"/>
    </source>
</evidence>
<dbReference type="Gene3D" id="2.120.10.30">
    <property type="entry name" value="TolB, C-terminal domain"/>
    <property type="match status" value="1"/>
</dbReference>
<dbReference type="SUPFAM" id="SSF50952">
    <property type="entry name" value="Soluble quinoprotein glucose dehydrogenase"/>
    <property type="match status" value="1"/>
</dbReference>
<keyword evidence="1" id="KW-0732">Signal</keyword>
<dbReference type="EMBL" id="FUXP01000015">
    <property type="protein sequence ID" value="SKA24975.1"/>
    <property type="molecule type" value="Genomic_DNA"/>
</dbReference>
<dbReference type="AlphaFoldDB" id="A0A1T4S9U4"/>
<feature type="signal peptide" evidence="1">
    <location>
        <begin position="1"/>
        <end position="23"/>
    </location>
</feature>
<gene>
    <name evidence="3" type="ORF">SAMN02745674_02661</name>
</gene>
<dbReference type="InterPro" id="IPR011041">
    <property type="entry name" value="Quinoprot_gluc/sorb_DH_b-prop"/>
</dbReference>
<dbReference type="RefSeq" id="WP_078759250.1">
    <property type="nucleotide sequence ID" value="NZ_FUXP01000015.1"/>
</dbReference>
<dbReference type="Proteomes" id="UP000190061">
    <property type="component" value="Unassembled WGS sequence"/>
</dbReference>
<evidence type="ECO:0000256" key="1">
    <source>
        <dbReference type="SAM" id="SignalP"/>
    </source>
</evidence>
<feature type="domain" description="Pyrroloquinoline quinone-dependent pyranose dehydrogenase beta-propeller" evidence="2">
    <location>
        <begin position="116"/>
        <end position="369"/>
    </location>
</feature>
<reference evidence="3 4" key="1">
    <citation type="submission" date="2017-02" db="EMBL/GenBank/DDBJ databases">
        <authorList>
            <person name="Peterson S.W."/>
        </authorList>
    </citation>
    <scope>NUCLEOTIDE SEQUENCE [LARGE SCALE GENOMIC DNA]</scope>
    <source>
        <strain evidence="3 4">DSM 21749</strain>
    </source>
</reference>
<feature type="chain" id="PRO_5013363928" evidence="1">
    <location>
        <begin position="24"/>
        <end position="441"/>
    </location>
</feature>
<sequence>MTGATGRFAALLAAVLFVQPLHAREFHTGLEGECGGLPRLDIGTVHGMCAGLVLGPTRQDRTRPIRLPRSLLQLSETEWLVSDLGAWDRPRGAVWKLTLQPGRAPEVERLLGDLHVPHALARGPEGLVYVGEMSRIIRFDPASPDPAASVEVVISGLPDNALHLHRHPLSKFVFAPDGALLVNVGALSDQCADEQGNAAGPRCTESETGEHAASIRRYEAVGPGQWSPDYTVHAKGLRNSVALAVHPSGTVVQAENSFDLPTRWSPFEELNVIEAGRHYGWPYCMDIATPAPAWRSGTAMDCRGSAHTAPRVLLPPHAAPLDLLWYDGAMFPALHGRMLMTFHGHRSVGGRIVSFAVDGDGVPIADRNARFHYYGGGSRAYGAGPAATPVTLTPGWGLRKGRRPQGSPVGLAVAHDGAIWATDDRAGLIIRFAKDGAAPRP</sequence>
<accession>A0A1T4S9U4</accession>
<dbReference type="PANTHER" id="PTHR19328:SF53">
    <property type="entry name" value="MEMBRANE PROTEIN"/>
    <property type="match status" value="1"/>
</dbReference>
<dbReference type="Pfam" id="PF22807">
    <property type="entry name" value="TrAA12"/>
    <property type="match status" value="1"/>
</dbReference>
<dbReference type="STRING" id="1122188.SAMN02745674_02661"/>
<name>A0A1T4S9U4_9GAMM</name>
<dbReference type="OrthoDB" id="9770043at2"/>
<proteinExistence type="predicted"/>
<dbReference type="PANTHER" id="PTHR19328">
    <property type="entry name" value="HEDGEHOG-INTERACTING PROTEIN"/>
    <property type="match status" value="1"/>
</dbReference>
<organism evidence="3 4">
    <name type="scientific">Lysobacter spongiicola DSM 21749</name>
    <dbReference type="NCBI Taxonomy" id="1122188"/>
    <lineage>
        <taxon>Bacteria</taxon>
        <taxon>Pseudomonadati</taxon>
        <taxon>Pseudomonadota</taxon>
        <taxon>Gammaproteobacteria</taxon>
        <taxon>Lysobacterales</taxon>
        <taxon>Lysobacteraceae</taxon>
        <taxon>Novilysobacter</taxon>
    </lineage>
</organism>
<dbReference type="InterPro" id="IPR011042">
    <property type="entry name" value="6-blade_b-propeller_TolB-like"/>
</dbReference>
<keyword evidence="4" id="KW-1185">Reference proteome</keyword>